<dbReference type="HAMAP" id="MF_01973">
    <property type="entry name" value="lon_bact"/>
    <property type="match status" value="1"/>
</dbReference>
<dbReference type="GO" id="GO:0004176">
    <property type="term" value="F:ATP-dependent peptidase activity"/>
    <property type="evidence" value="ECO:0007669"/>
    <property type="project" value="UniProtKB-UniRule"/>
</dbReference>
<organism evidence="23 24">
    <name type="scientific">Actinocrinis puniceicyclus</name>
    <dbReference type="NCBI Taxonomy" id="977794"/>
    <lineage>
        <taxon>Bacteria</taxon>
        <taxon>Bacillati</taxon>
        <taxon>Actinomycetota</taxon>
        <taxon>Actinomycetes</taxon>
        <taxon>Catenulisporales</taxon>
        <taxon>Actinospicaceae</taxon>
        <taxon>Actinocrinis</taxon>
    </lineage>
</organism>
<dbReference type="InterPro" id="IPR003593">
    <property type="entry name" value="AAA+_ATPase"/>
</dbReference>
<comment type="similarity">
    <text evidence="14 15 18 19">Belongs to the peptidase S16 family.</text>
</comment>
<feature type="active site" evidence="14 16">
    <location>
        <position position="685"/>
    </location>
</feature>
<dbReference type="SMART" id="SM00382">
    <property type="entry name" value="AAA"/>
    <property type="match status" value="1"/>
</dbReference>
<reference evidence="23" key="1">
    <citation type="submission" date="2021-04" db="EMBL/GenBank/DDBJ databases">
        <title>Genome based classification of Actinospica acidithermotolerans sp. nov., an actinobacterium isolated from an Indonesian hot spring.</title>
        <authorList>
            <person name="Kusuma A.B."/>
            <person name="Putra K.E."/>
            <person name="Nafisah S."/>
            <person name="Loh J."/>
            <person name="Nouioui I."/>
            <person name="Goodfellow M."/>
        </authorList>
    </citation>
    <scope>NUCLEOTIDE SEQUENCE</scope>
    <source>
        <strain evidence="23">DSM 45618</strain>
    </source>
</reference>
<dbReference type="InterPro" id="IPR054594">
    <property type="entry name" value="Lon_lid"/>
</dbReference>
<dbReference type="GO" id="GO:0004252">
    <property type="term" value="F:serine-type endopeptidase activity"/>
    <property type="evidence" value="ECO:0007669"/>
    <property type="project" value="UniProtKB-UniRule"/>
</dbReference>
<evidence type="ECO:0000256" key="3">
    <source>
        <dbReference type="ARBA" id="ARBA00022670"/>
    </source>
</evidence>
<keyword evidence="5 14" id="KW-0378">Hydrolase</keyword>
<dbReference type="InterPro" id="IPR027417">
    <property type="entry name" value="P-loop_NTPase"/>
</dbReference>
<feature type="domain" description="Lon proteolytic" evidence="21">
    <location>
        <begin position="595"/>
        <end position="779"/>
    </location>
</feature>
<dbReference type="GO" id="GO:0016887">
    <property type="term" value="F:ATP hydrolysis activity"/>
    <property type="evidence" value="ECO:0007669"/>
    <property type="project" value="UniProtKB-UniRule"/>
</dbReference>
<dbReference type="AlphaFoldDB" id="A0A8J7WKZ5"/>
<evidence type="ECO:0000259" key="22">
    <source>
        <dbReference type="PROSITE" id="PS51787"/>
    </source>
</evidence>
<dbReference type="Gene3D" id="3.40.50.300">
    <property type="entry name" value="P-loop containing nucleotide triphosphate hydrolases"/>
    <property type="match status" value="1"/>
</dbReference>
<comment type="function">
    <text evidence="10 14">ATP-dependent serine protease that mediates the selective degradation of mutant and abnormal proteins as well as certain short-lived regulatory proteins. Required for cellular homeostasis and for survival from DNA damage and developmental changes induced by stress. Degrades polypeptides processively to yield small peptide fragments that are 5 to 10 amino acids long. Binds to DNA in a double-stranded, site-specific manner.</text>
</comment>
<dbReference type="InterPro" id="IPR004815">
    <property type="entry name" value="Lon_bac/euk-typ"/>
</dbReference>
<dbReference type="PRINTS" id="PR00830">
    <property type="entry name" value="ENDOLAPTASE"/>
</dbReference>
<dbReference type="InterPro" id="IPR020568">
    <property type="entry name" value="Ribosomal_Su5_D2-typ_SF"/>
</dbReference>
<evidence type="ECO:0000256" key="16">
    <source>
        <dbReference type="PIRSR" id="PIRSR001174-1"/>
    </source>
</evidence>
<dbReference type="InterPro" id="IPR015947">
    <property type="entry name" value="PUA-like_sf"/>
</dbReference>
<keyword evidence="2 14" id="KW-0963">Cytoplasm</keyword>
<evidence type="ECO:0000256" key="20">
    <source>
        <dbReference type="SAM" id="Coils"/>
    </source>
</evidence>
<feature type="binding site" evidence="14 17">
    <location>
        <begin position="358"/>
        <end position="365"/>
    </location>
    <ligand>
        <name>ATP</name>
        <dbReference type="ChEBI" id="CHEBI:30616"/>
    </ligand>
</feature>
<dbReference type="GO" id="GO:0005524">
    <property type="term" value="F:ATP binding"/>
    <property type="evidence" value="ECO:0007669"/>
    <property type="project" value="UniProtKB-UniRule"/>
</dbReference>
<dbReference type="InterPro" id="IPR046336">
    <property type="entry name" value="Lon_prtase_N_sf"/>
</dbReference>
<evidence type="ECO:0000256" key="8">
    <source>
        <dbReference type="ARBA" id="ARBA00023016"/>
    </source>
</evidence>
<evidence type="ECO:0000256" key="5">
    <source>
        <dbReference type="ARBA" id="ARBA00022801"/>
    </source>
</evidence>
<evidence type="ECO:0000256" key="4">
    <source>
        <dbReference type="ARBA" id="ARBA00022741"/>
    </source>
</evidence>
<evidence type="ECO:0000256" key="6">
    <source>
        <dbReference type="ARBA" id="ARBA00022825"/>
    </source>
</evidence>
<keyword evidence="4 14" id="KW-0547">Nucleotide-binding</keyword>
<keyword evidence="8 14" id="KW-0346">Stress response</keyword>
<dbReference type="PROSITE" id="PS51786">
    <property type="entry name" value="LON_PROTEOLYTIC"/>
    <property type="match status" value="1"/>
</dbReference>
<protein>
    <recommendedName>
        <fullName evidence="12 14">Lon protease</fullName>
        <ecNumber evidence="11 14">3.4.21.53</ecNumber>
    </recommendedName>
    <alternativeName>
        <fullName evidence="13 14">ATP-dependent protease La</fullName>
    </alternativeName>
</protein>
<dbReference type="SUPFAM" id="SSF54211">
    <property type="entry name" value="Ribosomal protein S5 domain 2-like"/>
    <property type="match status" value="1"/>
</dbReference>
<dbReference type="GO" id="GO:0005737">
    <property type="term" value="C:cytoplasm"/>
    <property type="evidence" value="ECO:0007669"/>
    <property type="project" value="UniProtKB-SubCell"/>
</dbReference>
<dbReference type="Pfam" id="PF22667">
    <property type="entry name" value="Lon_lid"/>
    <property type="match status" value="1"/>
</dbReference>
<evidence type="ECO:0000256" key="18">
    <source>
        <dbReference type="PROSITE-ProRule" id="PRU01122"/>
    </source>
</evidence>
<dbReference type="Gene3D" id="3.30.230.10">
    <property type="match status" value="1"/>
</dbReference>
<evidence type="ECO:0000313" key="23">
    <source>
        <dbReference type="EMBL" id="MBS2961652.1"/>
    </source>
</evidence>
<proteinExistence type="evidence at transcript level"/>
<evidence type="ECO:0000256" key="9">
    <source>
        <dbReference type="ARBA" id="ARBA00050665"/>
    </source>
</evidence>
<evidence type="ECO:0000256" key="7">
    <source>
        <dbReference type="ARBA" id="ARBA00022840"/>
    </source>
</evidence>
<dbReference type="EC" id="3.4.21.53" evidence="11 14"/>
<feature type="domain" description="Lon N-terminal" evidence="22">
    <location>
        <begin position="10"/>
        <end position="196"/>
    </location>
</feature>
<comment type="subcellular location">
    <subcellularLocation>
        <location evidence="1 14 15">Cytoplasm</location>
    </subcellularLocation>
</comment>
<dbReference type="FunFam" id="3.40.50.300:FF:000021">
    <property type="entry name" value="Lon protease homolog"/>
    <property type="match status" value="1"/>
</dbReference>
<dbReference type="Gene3D" id="1.20.5.5270">
    <property type="match status" value="1"/>
</dbReference>
<gene>
    <name evidence="14 23" type="primary">lon</name>
    <name evidence="23" type="ORF">KGA66_01240</name>
</gene>
<dbReference type="PROSITE" id="PS51787">
    <property type="entry name" value="LON_N"/>
    <property type="match status" value="1"/>
</dbReference>
<dbReference type="InterPro" id="IPR027065">
    <property type="entry name" value="Lon_Prtase"/>
</dbReference>
<dbReference type="GO" id="GO:0043565">
    <property type="term" value="F:sequence-specific DNA binding"/>
    <property type="evidence" value="ECO:0007669"/>
    <property type="project" value="UniProtKB-UniRule"/>
</dbReference>
<name>A0A8J7WKZ5_9ACTN</name>
<dbReference type="Gene3D" id="2.30.130.40">
    <property type="entry name" value="LON domain-like"/>
    <property type="match status" value="1"/>
</dbReference>
<dbReference type="PIRSF" id="PIRSF001174">
    <property type="entry name" value="Lon_proteas"/>
    <property type="match status" value="1"/>
</dbReference>
<dbReference type="CDD" id="cd19500">
    <property type="entry name" value="RecA-like_Lon"/>
    <property type="match status" value="1"/>
</dbReference>
<dbReference type="PANTHER" id="PTHR10046">
    <property type="entry name" value="ATP DEPENDENT LON PROTEASE FAMILY MEMBER"/>
    <property type="match status" value="1"/>
</dbReference>
<keyword evidence="20" id="KW-0175">Coiled coil</keyword>
<comment type="catalytic activity">
    <reaction evidence="9 14 15 18">
        <text>Hydrolysis of proteins in presence of ATP.</text>
        <dbReference type="EC" id="3.4.21.53"/>
    </reaction>
</comment>
<dbReference type="Gene3D" id="1.20.58.1480">
    <property type="match status" value="1"/>
</dbReference>
<dbReference type="Gene3D" id="1.10.8.60">
    <property type="match status" value="1"/>
</dbReference>
<comment type="induction">
    <text evidence="14">By heat shock.</text>
</comment>
<evidence type="ECO:0000256" key="15">
    <source>
        <dbReference type="PIRNR" id="PIRNR001174"/>
    </source>
</evidence>
<evidence type="ECO:0000313" key="24">
    <source>
        <dbReference type="Proteomes" id="UP000677913"/>
    </source>
</evidence>
<evidence type="ECO:0000259" key="21">
    <source>
        <dbReference type="PROSITE" id="PS51786"/>
    </source>
</evidence>
<dbReference type="InterPro" id="IPR027543">
    <property type="entry name" value="Lon_bac"/>
</dbReference>
<dbReference type="SUPFAM" id="SSF88697">
    <property type="entry name" value="PUA domain-like"/>
    <property type="match status" value="1"/>
</dbReference>
<dbReference type="RefSeq" id="WP_211463513.1">
    <property type="nucleotide sequence ID" value="NZ_JAGSXH010000002.1"/>
</dbReference>
<dbReference type="NCBIfam" id="TIGR00763">
    <property type="entry name" value="lon"/>
    <property type="match status" value="1"/>
</dbReference>
<dbReference type="GO" id="GO:0006515">
    <property type="term" value="P:protein quality control for misfolded or incompletely synthesized proteins"/>
    <property type="evidence" value="ECO:0007669"/>
    <property type="project" value="UniProtKB-UniRule"/>
</dbReference>
<dbReference type="GO" id="GO:0034605">
    <property type="term" value="P:cellular response to heat"/>
    <property type="evidence" value="ECO:0007669"/>
    <property type="project" value="UniProtKB-UniRule"/>
</dbReference>
<evidence type="ECO:0000256" key="12">
    <source>
        <dbReference type="ARBA" id="ARBA00071934"/>
    </source>
</evidence>
<evidence type="ECO:0000256" key="17">
    <source>
        <dbReference type="PIRSR" id="PIRSR001174-2"/>
    </source>
</evidence>
<comment type="subunit">
    <text evidence="14 15">Homohexamer. Organized in a ring with a central cavity.</text>
</comment>
<evidence type="ECO:0000256" key="2">
    <source>
        <dbReference type="ARBA" id="ARBA00022490"/>
    </source>
</evidence>
<sequence>MALAPTTRALPVLPLDDAVVLPGMVVPLDLTDREVSAAVDAARAERSESPELLLVPRPDGRYAAYGTLAVIEQTGRLRGGQQVAVVRGTHRARIGRGTTGPGAALWVLAEILPETPATERTRELAETYREIAVKILQHRGAFQVVDVIRQIQDPSALADSAGYAPYLTLEQKTSLLETADPAERLETVLTWAREQLAELEVAETIRNDVNEGMEKQQREFLLRRQLEAIRKELAELEGRPADEKEDYRARVEAANLPEKVFEAAVKEVDKLERGSEQSPEAGWIRTWLDTVLELPWNERTEDAYDIPAARAVLDADHSGLDDVKERIVEYLAVRKRRADRGLGVVEGRRSGAVLALVGPPGVGKTSLGESVARAMGRKFTRVALGGVRDEAEIRGHRRTYVGAMPGRIVRAIKEAGTMNPVVLLDEIDKVGADYRGDPTAALLEVLDPAQNHTFRDHYLEVELDLSDVVFLATANVLESIPGPLLDRMELVRLDGYTEDEKVTIARDHLLRRQLDRAGLSAQEVTFEDAALRRLAAEYTREAGVRDLERGIARVLRKVAARSATGESQLPVTVGPDALRDYLGRPRHTPETAERTAVPGVATGLAVTGAGGEVLFVEASLADPETGSTGVSLTGQLGEVMKESAQIALSYLRSHGAELELPVSDLKDRGVHVHVPAGAVPKDGPSAGVTMVTALGSLLSGRPVRAEVAMTGEVSLTGRVLPIGGVKQKLLAAQRAGASTVLLPKRNEPDLDDVPAEVREALEIHLVSDVREVLELALSPANAPRPVTLAAGA</sequence>
<keyword evidence="7 14" id="KW-0067">ATP-binding</keyword>
<dbReference type="EMBL" id="JAGSXH010000002">
    <property type="protein sequence ID" value="MBS2961652.1"/>
    <property type="molecule type" value="Genomic_DNA"/>
</dbReference>
<feature type="coiled-coil region" evidence="20">
    <location>
        <begin position="182"/>
        <end position="239"/>
    </location>
</feature>
<dbReference type="Pfam" id="PF05362">
    <property type="entry name" value="Lon_C"/>
    <property type="match status" value="1"/>
</dbReference>
<dbReference type="Proteomes" id="UP000677913">
    <property type="component" value="Unassembled WGS sequence"/>
</dbReference>
<dbReference type="InterPro" id="IPR003111">
    <property type="entry name" value="Lon_prtase_N"/>
</dbReference>
<evidence type="ECO:0000256" key="19">
    <source>
        <dbReference type="RuleBase" id="RU000591"/>
    </source>
</evidence>
<dbReference type="InterPro" id="IPR008269">
    <property type="entry name" value="Lon_proteolytic"/>
</dbReference>
<keyword evidence="3 14" id="KW-0645">Protease</keyword>
<feature type="active site" evidence="14 16">
    <location>
        <position position="728"/>
    </location>
</feature>
<dbReference type="InterPro" id="IPR003959">
    <property type="entry name" value="ATPase_AAA_core"/>
</dbReference>
<dbReference type="InterPro" id="IPR014721">
    <property type="entry name" value="Ribsml_uS5_D2-typ_fold_subgr"/>
</dbReference>
<keyword evidence="6 14" id="KW-0720">Serine protease</keyword>
<dbReference type="InterPro" id="IPR008268">
    <property type="entry name" value="Peptidase_S16_AS"/>
</dbReference>
<evidence type="ECO:0000256" key="11">
    <source>
        <dbReference type="ARBA" id="ARBA00066743"/>
    </source>
</evidence>
<accession>A0A8J7WKZ5</accession>
<comment type="caution">
    <text evidence="23">The sequence shown here is derived from an EMBL/GenBank/DDBJ whole genome shotgun (WGS) entry which is preliminary data.</text>
</comment>
<dbReference type="SUPFAM" id="SSF52540">
    <property type="entry name" value="P-loop containing nucleoside triphosphate hydrolases"/>
    <property type="match status" value="1"/>
</dbReference>
<evidence type="ECO:0000256" key="1">
    <source>
        <dbReference type="ARBA" id="ARBA00004496"/>
    </source>
</evidence>
<dbReference type="Pfam" id="PF02190">
    <property type="entry name" value="LON_substr_bdg"/>
    <property type="match status" value="1"/>
</dbReference>
<evidence type="ECO:0000256" key="10">
    <source>
        <dbReference type="ARBA" id="ARBA00053875"/>
    </source>
</evidence>
<keyword evidence="24" id="KW-1185">Reference proteome</keyword>
<dbReference type="SMART" id="SM00464">
    <property type="entry name" value="LON"/>
    <property type="match status" value="1"/>
</dbReference>
<dbReference type="PROSITE" id="PS01046">
    <property type="entry name" value="LON_SER"/>
    <property type="match status" value="1"/>
</dbReference>
<evidence type="ECO:0000256" key="13">
    <source>
        <dbReference type="ARBA" id="ARBA00082722"/>
    </source>
</evidence>
<dbReference type="Pfam" id="PF00004">
    <property type="entry name" value="AAA"/>
    <property type="match status" value="1"/>
</dbReference>
<evidence type="ECO:0000256" key="14">
    <source>
        <dbReference type="HAMAP-Rule" id="MF_01973"/>
    </source>
</evidence>